<organism evidence="1">
    <name type="scientific">marine sediment metagenome</name>
    <dbReference type="NCBI Taxonomy" id="412755"/>
    <lineage>
        <taxon>unclassified sequences</taxon>
        <taxon>metagenomes</taxon>
        <taxon>ecological metagenomes</taxon>
    </lineage>
</organism>
<feature type="non-terminal residue" evidence="1">
    <location>
        <position position="55"/>
    </location>
</feature>
<dbReference type="AlphaFoldDB" id="X0SHB9"/>
<dbReference type="SUPFAM" id="SSF53335">
    <property type="entry name" value="S-adenosyl-L-methionine-dependent methyltransferases"/>
    <property type="match status" value="1"/>
</dbReference>
<name>X0SHB9_9ZZZZ</name>
<evidence type="ECO:0000313" key="1">
    <source>
        <dbReference type="EMBL" id="GAF75302.1"/>
    </source>
</evidence>
<gene>
    <name evidence="1" type="ORF">S01H1_13370</name>
</gene>
<dbReference type="Gene3D" id="3.40.50.150">
    <property type="entry name" value="Vaccinia Virus protein VP39"/>
    <property type="match status" value="1"/>
</dbReference>
<accession>X0SHB9</accession>
<protein>
    <recommendedName>
        <fullName evidence="2">Methyltransferase type 11 domain-containing protein</fullName>
    </recommendedName>
</protein>
<reference evidence="1" key="1">
    <citation type="journal article" date="2014" name="Front. Microbiol.">
        <title>High frequency of phylogenetically diverse reductive dehalogenase-homologous genes in deep subseafloor sedimentary metagenomes.</title>
        <authorList>
            <person name="Kawai M."/>
            <person name="Futagami T."/>
            <person name="Toyoda A."/>
            <person name="Takaki Y."/>
            <person name="Nishi S."/>
            <person name="Hori S."/>
            <person name="Arai W."/>
            <person name="Tsubouchi T."/>
            <person name="Morono Y."/>
            <person name="Uchiyama I."/>
            <person name="Ito T."/>
            <person name="Fujiyama A."/>
            <person name="Inagaki F."/>
            <person name="Takami H."/>
        </authorList>
    </citation>
    <scope>NUCLEOTIDE SEQUENCE</scope>
    <source>
        <strain evidence="1">Expedition CK06-06</strain>
    </source>
</reference>
<sequence>MKPDFGAAAEDYQKYHTNFPESLFDRLGSMDIGQAGQEIVDLGTGTGSLARGFAR</sequence>
<dbReference type="EMBL" id="BARS01006897">
    <property type="protein sequence ID" value="GAF75302.1"/>
    <property type="molecule type" value="Genomic_DNA"/>
</dbReference>
<evidence type="ECO:0008006" key="2">
    <source>
        <dbReference type="Google" id="ProtNLM"/>
    </source>
</evidence>
<proteinExistence type="predicted"/>
<comment type="caution">
    <text evidence="1">The sequence shown here is derived from an EMBL/GenBank/DDBJ whole genome shotgun (WGS) entry which is preliminary data.</text>
</comment>
<dbReference type="InterPro" id="IPR029063">
    <property type="entry name" value="SAM-dependent_MTases_sf"/>
</dbReference>